<dbReference type="GO" id="GO:0005886">
    <property type="term" value="C:plasma membrane"/>
    <property type="evidence" value="ECO:0007669"/>
    <property type="project" value="UniProtKB-SubCell"/>
</dbReference>
<evidence type="ECO:0000256" key="11">
    <source>
        <dbReference type="HAMAP-Rule" id="MF_00454"/>
    </source>
</evidence>
<keyword evidence="11" id="KW-0479">Metal-binding</keyword>
<feature type="transmembrane region" description="Helical" evidence="11">
    <location>
        <begin position="98"/>
        <end position="121"/>
    </location>
</feature>
<feature type="transmembrane region" description="Helical" evidence="11">
    <location>
        <begin position="67"/>
        <end position="86"/>
    </location>
</feature>
<evidence type="ECO:0000256" key="4">
    <source>
        <dbReference type="ARBA" id="ARBA00022692"/>
    </source>
</evidence>
<keyword evidence="11" id="KW-0813">Transport</keyword>
<keyword evidence="6 11" id="KW-0406">Ion transport</keyword>
<evidence type="ECO:0000256" key="3">
    <source>
        <dbReference type="ARBA" id="ARBA00022519"/>
    </source>
</evidence>
<feature type="binding site" evidence="11">
    <location>
        <position position="78"/>
    </location>
    <ligand>
        <name>Na(+)</name>
        <dbReference type="ChEBI" id="CHEBI:29101"/>
        <note>structural</note>
    </ligand>
</feature>
<name>A0A934RGL9_9BACT</name>
<evidence type="ECO:0000256" key="7">
    <source>
        <dbReference type="ARBA" id="ARBA00023136"/>
    </source>
</evidence>
<keyword evidence="3" id="KW-0997">Cell inner membrane</keyword>
<evidence type="ECO:0000313" key="12">
    <source>
        <dbReference type="EMBL" id="MBK1828804.1"/>
    </source>
</evidence>
<accession>A0A934RGL9</accession>
<feature type="binding site" evidence="11">
    <location>
        <position position="81"/>
    </location>
    <ligand>
        <name>Na(+)</name>
        <dbReference type="ChEBI" id="CHEBI:29101"/>
        <note>structural</note>
    </ligand>
</feature>
<dbReference type="EMBL" id="JAENII010000018">
    <property type="protein sequence ID" value="MBK1828804.1"/>
    <property type="molecule type" value="Genomic_DNA"/>
</dbReference>
<comment type="function">
    <text evidence="11">Fluoride-specific ion channel. Important for reducing fluoride concentration in the cell, thus reducing its toxicity.</text>
</comment>
<evidence type="ECO:0000256" key="2">
    <source>
        <dbReference type="ARBA" id="ARBA00022475"/>
    </source>
</evidence>
<dbReference type="RefSeq" id="WP_200282941.1">
    <property type="nucleotide sequence ID" value="NZ_JAENII010000018.1"/>
</dbReference>
<dbReference type="GO" id="GO:0140114">
    <property type="term" value="P:cellular detoxification of fluoride"/>
    <property type="evidence" value="ECO:0007669"/>
    <property type="project" value="UniProtKB-UniRule"/>
</dbReference>
<dbReference type="InterPro" id="IPR003691">
    <property type="entry name" value="FluC"/>
</dbReference>
<gene>
    <name evidence="11 12" type="primary">crcB</name>
    <name evidence="11" type="synonym">fluC</name>
    <name evidence="12" type="ORF">JIN81_17345</name>
</gene>
<dbReference type="Proteomes" id="UP000658278">
    <property type="component" value="Unassembled WGS sequence"/>
</dbReference>
<keyword evidence="2 11" id="KW-1003">Cell membrane</keyword>
<dbReference type="GO" id="GO:0046872">
    <property type="term" value="F:metal ion binding"/>
    <property type="evidence" value="ECO:0007669"/>
    <property type="project" value="UniProtKB-KW"/>
</dbReference>
<evidence type="ECO:0000256" key="5">
    <source>
        <dbReference type="ARBA" id="ARBA00022989"/>
    </source>
</evidence>
<organism evidence="12 13">
    <name type="scientific">Haloferula rosea</name>
    <dbReference type="NCBI Taxonomy" id="490093"/>
    <lineage>
        <taxon>Bacteria</taxon>
        <taxon>Pseudomonadati</taxon>
        <taxon>Verrucomicrobiota</taxon>
        <taxon>Verrucomicrobiia</taxon>
        <taxon>Verrucomicrobiales</taxon>
        <taxon>Verrucomicrobiaceae</taxon>
        <taxon>Haloferula</taxon>
    </lineage>
</organism>
<protein>
    <recommendedName>
        <fullName evidence="11">Fluoride-specific ion channel FluC</fullName>
    </recommendedName>
</protein>
<comment type="caution">
    <text evidence="12">The sequence shown here is derived from an EMBL/GenBank/DDBJ whole genome shotgun (WGS) entry which is preliminary data.</text>
</comment>
<keyword evidence="7 11" id="KW-0472">Membrane</keyword>
<comment type="activity regulation">
    <text evidence="11">Na(+) is not transported, but it plays an essential structural role and its presence is essential for fluoride channel function.</text>
</comment>
<dbReference type="AlphaFoldDB" id="A0A934RGL9"/>
<proteinExistence type="inferred from homology"/>
<dbReference type="PANTHER" id="PTHR28259:SF1">
    <property type="entry name" value="FLUORIDE EXPORT PROTEIN 1-RELATED"/>
    <property type="match status" value="1"/>
</dbReference>
<evidence type="ECO:0000256" key="1">
    <source>
        <dbReference type="ARBA" id="ARBA00004651"/>
    </source>
</evidence>
<reference evidence="12" key="1">
    <citation type="submission" date="2021-01" db="EMBL/GenBank/DDBJ databases">
        <title>Modified the classification status of verrucomicrobia.</title>
        <authorList>
            <person name="Feng X."/>
        </authorList>
    </citation>
    <scope>NUCLEOTIDE SEQUENCE</scope>
    <source>
        <strain evidence="12">KCTC 22201</strain>
    </source>
</reference>
<keyword evidence="5 11" id="KW-1133">Transmembrane helix</keyword>
<dbReference type="NCBIfam" id="TIGR00494">
    <property type="entry name" value="crcB"/>
    <property type="match status" value="1"/>
</dbReference>
<keyword evidence="8 11" id="KW-0407">Ion channel</keyword>
<keyword evidence="4 11" id="KW-0812">Transmembrane</keyword>
<comment type="similarity">
    <text evidence="9 11">Belongs to the fluoride channel Fluc/FEX (TC 1.A.43) family.</text>
</comment>
<comment type="subcellular location">
    <subcellularLocation>
        <location evidence="1 11">Cell membrane</location>
        <topology evidence="1 11">Multi-pass membrane protein</topology>
    </subcellularLocation>
</comment>
<feature type="transmembrane region" description="Helical" evidence="11">
    <location>
        <begin position="38"/>
        <end position="60"/>
    </location>
</feature>
<evidence type="ECO:0000256" key="8">
    <source>
        <dbReference type="ARBA" id="ARBA00023303"/>
    </source>
</evidence>
<comment type="catalytic activity">
    <reaction evidence="10">
        <text>fluoride(in) = fluoride(out)</text>
        <dbReference type="Rhea" id="RHEA:76159"/>
        <dbReference type="ChEBI" id="CHEBI:17051"/>
    </reaction>
    <physiologicalReaction direction="left-to-right" evidence="10">
        <dbReference type="Rhea" id="RHEA:76160"/>
    </physiologicalReaction>
</comment>
<evidence type="ECO:0000313" key="13">
    <source>
        <dbReference type="Proteomes" id="UP000658278"/>
    </source>
</evidence>
<keyword evidence="11" id="KW-0915">Sodium</keyword>
<dbReference type="HAMAP" id="MF_00454">
    <property type="entry name" value="FluC"/>
    <property type="match status" value="1"/>
</dbReference>
<sequence length="129" mass="13898">MPPALLIFLGGGLGAISRWGLSMVVENFTEKTELHRFPWGILACNLAGCFLIGIVFGAVVGRHHPGWLFPFLVTGFLGGFTTFSTFGNDSRQLLMEGFHIAAFTNVLVSTLGGIALVFIGFRLAHSLSQ</sequence>
<evidence type="ECO:0000256" key="6">
    <source>
        <dbReference type="ARBA" id="ARBA00023065"/>
    </source>
</evidence>
<dbReference type="PANTHER" id="PTHR28259">
    <property type="entry name" value="FLUORIDE EXPORT PROTEIN 1-RELATED"/>
    <property type="match status" value="1"/>
</dbReference>
<keyword evidence="13" id="KW-1185">Reference proteome</keyword>
<evidence type="ECO:0000256" key="10">
    <source>
        <dbReference type="ARBA" id="ARBA00035585"/>
    </source>
</evidence>
<dbReference type="Pfam" id="PF02537">
    <property type="entry name" value="CRCB"/>
    <property type="match status" value="1"/>
</dbReference>
<evidence type="ECO:0000256" key="9">
    <source>
        <dbReference type="ARBA" id="ARBA00035120"/>
    </source>
</evidence>
<dbReference type="GO" id="GO:0062054">
    <property type="term" value="F:fluoride channel activity"/>
    <property type="evidence" value="ECO:0007669"/>
    <property type="project" value="UniProtKB-UniRule"/>
</dbReference>